<dbReference type="SUPFAM" id="SSF63867">
    <property type="entry name" value="MoeA C-terminal domain-like"/>
    <property type="match status" value="1"/>
</dbReference>
<sequence length="404" mass="42588">MTDAMKPGLMPLEQAIEELLERTRCIVDVETCALAEAVGRVLAEPVTAQVNVPPADNSAMDGYAVRAADLEQTDTLRVSQRIAAGKAPDALQPGTAARIFTGAEIPAGADAVVMQEQIEAEGDQVRFTREVQPGQNIRLAGQDIKRGSEVLPAGAALSPVALGVLASVGLAEVSVYRRLRVAILSTGSELVQPGQPLAPGQIYNSNLYLLKGLIAELGMECVDLGAVADTRSATEAALTRAADEADFIITTGGVSVGEEDHVKAAIESLGQLELWKVNIKPGKPFAAGRIGNTPLCALPGNPGSALITFALLALPCLRKSRGEQPRVPLALPVKAGFSRIRTQSRDEYLRVECDPQGIVTPYANQSSGMLSSLLYTNGLALIPAGETVEQGQPLSYYPFSSLLR</sequence>
<keyword evidence="7 11" id="KW-0479">Metal-binding</keyword>
<dbReference type="EMBL" id="FNVQ01000004">
    <property type="protein sequence ID" value="SEG77260.1"/>
    <property type="molecule type" value="Genomic_DNA"/>
</dbReference>
<organism evidence="13 14">
    <name type="scientific">Marinobacterium lutimaris</name>
    <dbReference type="NCBI Taxonomy" id="568106"/>
    <lineage>
        <taxon>Bacteria</taxon>
        <taxon>Pseudomonadati</taxon>
        <taxon>Pseudomonadota</taxon>
        <taxon>Gammaproteobacteria</taxon>
        <taxon>Oceanospirillales</taxon>
        <taxon>Oceanospirillaceae</taxon>
        <taxon>Marinobacterium</taxon>
    </lineage>
</organism>
<keyword evidence="5 11" id="KW-0500">Molybdenum</keyword>
<evidence type="ECO:0000256" key="1">
    <source>
        <dbReference type="ARBA" id="ARBA00001946"/>
    </source>
</evidence>
<keyword evidence="14" id="KW-1185">Reference proteome</keyword>
<comment type="similarity">
    <text evidence="4 11">Belongs to the MoeA family.</text>
</comment>
<feature type="domain" description="MoaB/Mog" evidence="12">
    <location>
        <begin position="182"/>
        <end position="319"/>
    </location>
</feature>
<dbReference type="GO" id="GO:0046872">
    <property type="term" value="F:metal ion binding"/>
    <property type="evidence" value="ECO:0007669"/>
    <property type="project" value="UniProtKB-UniRule"/>
</dbReference>
<comment type="pathway">
    <text evidence="3 11">Cofactor biosynthesis; molybdopterin biosynthesis.</text>
</comment>
<dbReference type="EC" id="2.10.1.1" evidence="11"/>
<dbReference type="Pfam" id="PF00994">
    <property type="entry name" value="MoCF_biosynth"/>
    <property type="match status" value="1"/>
</dbReference>
<comment type="cofactor">
    <cofactor evidence="1 11">
        <name>Mg(2+)</name>
        <dbReference type="ChEBI" id="CHEBI:18420"/>
    </cofactor>
</comment>
<evidence type="ECO:0000256" key="11">
    <source>
        <dbReference type="RuleBase" id="RU365090"/>
    </source>
</evidence>
<evidence type="ECO:0000313" key="14">
    <source>
        <dbReference type="Proteomes" id="UP000236745"/>
    </source>
</evidence>
<name>A0A1H6CW51_9GAMM</name>
<dbReference type="Gene3D" id="2.170.190.11">
    <property type="entry name" value="Molybdopterin biosynthesis moea protein, domain 3"/>
    <property type="match status" value="1"/>
</dbReference>
<keyword evidence="9 11" id="KW-0501">Molybdenum cofactor biosynthesis</keyword>
<dbReference type="InterPro" id="IPR036135">
    <property type="entry name" value="MoeA_linker/N_sf"/>
</dbReference>
<dbReference type="PANTHER" id="PTHR10192:SF5">
    <property type="entry name" value="GEPHYRIN"/>
    <property type="match status" value="1"/>
</dbReference>
<dbReference type="Gene3D" id="3.90.105.10">
    <property type="entry name" value="Molybdopterin biosynthesis moea protein, domain 2"/>
    <property type="match status" value="1"/>
</dbReference>
<dbReference type="InterPro" id="IPR036425">
    <property type="entry name" value="MoaB/Mog-like_dom_sf"/>
</dbReference>
<evidence type="ECO:0000256" key="8">
    <source>
        <dbReference type="ARBA" id="ARBA00022842"/>
    </source>
</evidence>
<dbReference type="Gene3D" id="2.40.340.10">
    <property type="entry name" value="MoeA, C-terminal, domain IV"/>
    <property type="match status" value="1"/>
</dbReference>
<evidence type="ECO:0000256" key="7">
    <source>
        <dbReference type="ARBA" id="ARBA00022723"/>
    </source>
</evidence>
<evidence type="ECO:0000259" key="12">
    <source>
        <dbReference type="SMART" id="SM00852"/>
    </source>
</evidence>
<comment type="catalytic activity">
    <reaction evidence="10">
        <text>adenylyl-molybdopterin + molybdate = Mo-molybdopterin + AMP + H(+)</text>
        <dbReference type="Rhea" id="RHEA:35047"/>
        <dbReference type="ChEBI" id="CHEBI:15378"/>
        <dbReference type="ChEBI" id="CHEBI:36264"/>
        <dbReference type="ChEBI" id="CHEBI:62727"/>
        <dbReference type="ChEBI" id="CHEBI:71302"/>
        <dbReference type="ChEBI" id="CHEBI:456215"/>
        <dbReference type="EC" id="2.10.1.1"/>
    </reaction>
</comment>
<evidence type="ECO:0000313" key="13">
    <source>
        <dbReference type="EMBL" id="SEG77260.1"/>
    </source>
</evidence>
<comment type="function">
    <text evidence="2 11">Catalyzes the insertion of molybdate into adenylated molybdopterin with the concomitant release of AMP.</text>
</comment>
<dbReference type="NCBIfam" id="TIGR00177">
    <property type="entry name" value="molyb_syn"/>
    <property type="match status" value="1"/>
</dbReference>
<evidence type="ECO:0000256" key="5">
    <source>
        <dbReference type="ARBA" id="ARBA00022505"/>
    </source>
</evidence>
<dbReference type="InterPro" id="IPR001453">
    <property type="entry name" value="MoaB/Mog_dom"/>
</dbReference>
<reference evidence="13 14" key="1">
    <citation type="submission" date="2016-10" db="EMBL/GenBank/DDBJ databases">
        <authorList>
            <person name="de Groot N.N."/>
        </authorList>
    </citation>
    <scope>NUCLEOTIDE SEQUENCE [LARGE SCALE GENOMIC DNA]</scope>
    <source>
        <strain evidence="13 14">DSM 22012</strain>
    </source>
</reference>
<keyword evidence="6 11" id="KW-0808">Transferase</keyword>
<gene>
    <name evidence="13" type="ORF">SAMN05444390_104232</name>
</gene>
<dbReference type="PANTHER" id="PTHR10192">
    <property type="entry name" value="MOLYBDOPTERIN BIOSYNTHESIS PROTEIN"/>
    <property type="match status" value="1"/>
</dbReference>
<evidence type="ECO:0000256" key="3">
    <source>
        <dbReference type="ARBA" id="ARBA00005046"/>
    </source>
</evidence>
<dbReference type="NCBIfam" id="NF045515">
    <property type="entry name" value="Glp_gephyrin"/>
    <property type="match status" value="1"/>
</dbReference>
<dbReference type="FunFam" id="3.40.980.10:FF:000004">
    <property type="entry name" value="Molybdopterin molybdenumtransferase"/>
    <property type="match status" value="1"/>
</dbReference>
<evidence type="ECO:0000256" key="6">
    <source>
        <dbReference type="ARBA" id="ARBA00022679"/>
    </source>
</evidence>
<evidence type="ECO:0000256" key="2">
    <source>
        <dbReference type="ARBA" id="ARBA00002901"/>
    </source>
</evidence>
<dbReference type="GO" id="GO:0061599">
    <property type="term" value="F:molybdopterin molybdotransferase activity"/>
    <property type="evidence" value="ECO:0007669"/>
    <property type="project" value="UniProtKB-UniRule"/>
</dbReference>
<proteinExistence type="inferred from homology"/>
<dbReference type="SMART" id="SM00852">
    <property type="entry name" value="MoCF_biosynth"/>
    <property type="match status" value="1"/>
</dbReference>
<dbReference type="GO" id="GO:0006777">
    <property type="term" value="P:Mo-molybdopterin cofactor biosynthetic process"/>
    <property type="evidence" value="ECO:0007669"/>
    <property type="project" value="UniProtKB-UniRule"/>
</dbReference>
<dbReference type="Pfam" id="PF03454">
    <property type="entry name" value="MoeA_C"/>
    <property type="match status" value="1"/>
</dbReference>
<dbReference type="Gene3D" id="3.40.980.10">
    <property type="entry name" value="MoaB/Mog-like domain"/>
    <property type="match status" value="1"/>
</dbReference>
<dbReference type="InterPro" id="IPR005111">
    <property type="entry name" value="MoeA_C_domain_IV"/>
</dbReference>
<dbReference type="CDD" id="cd00887">
    <property type="entry name" value="MoeA"/>
    <property type="match status" value="1"/>
</dbReference>
<dbReference type="InterPro" id="IPR038987">
    <property type="entry name" value="MoeA-like"/>
</dbReference>
<evidence type="ECO:0000256" key="10">
    <source>
        <dbReference type="ARBA" id="ARBA00047317"/>
    </source>
</evidence>
<dbReference type="SUPFAM" id="SSF63882">
    <property type="entry name" value="MoeA N-terminal region -like"/>
    <property type="match status" value="1"/>
</dbReference>
<dbReference type="Proteomes" id="UP000236745">
    <property type="component" value="Unassembled WGS sequence"/>
</dbReference>
<evidence type="ECO:0000256" key="4">
    <source>
        <dbReference type="ARBA" id="ARBA00010763"/>
    </source>
</evidence>
<dbReference type="AlphaFoldDB" id="A0A1H6CW51"/>
<dbReference type="RefSeq" id="WP_200826833.1">
    <property type="nucleotide sequence ID" value="NZ_FNVQ01000004.1"/>
</dbReference>
<protein>
    <recommendedName>
        <fullName evidence="11">Molybdopterin molybdenumtransferase</fullName>
        <ecNumber evidence="11">2.10.1.1</ecNumber>
    </recommendedName>
</protein>
<dbReference type="SUPFAM" id="SSF53218">
    <property type="entry name" value="Molybdenum cofactor biosynthesis proteins"/>
    <property type="match status" value="1"/>
</dbReference>
<evidence type="ECO:0000256" key="9">
    <source>
        <dbReference type="ARBA" id="ARBA00023150"/>
    </source>
</evidence>
<dbReference type="UniPathway" id="UPA00344"/>
<keyword evidence="8 11" id="KW-0460">Magnesium</keyword>
<dbReference type="InterPro" id="IPR005110">
    <property type="entry name" value="MoeA_linker/N"/>
</dbReference>
<dbReference type="Pfam" id="PF03453">
    <property type="entry name" value="MoeA_N"/>
    <property type="match status" value="1"/>
</dbReference>
<accession>A0A1H6CW51</accession>
<dbReference type="InterPro" id="IPR036688">
    <property type="entry name" value="MoeA_C_domain_IV_sf"/>
</dbReference>
<dbReference type="GO" id="GO:0005829">
    <property type="term" value="C:cytosol"/>
    <property type="evidence" value="ECO:0007669"/>
    <property type="project" value="TreeGrafter"/>
</dbReference>
<dbReference type="FunFam" id="2.170.190.11:FF:000001">
    <property type="entry name" value="Molybdopterin molybdenumtransferase"/>
    <property type="match status" value="1"/>
</dbReference>